<evidence type="ECO:0000256" key="1">
    <source>
        <dbReference type="SAM" id="MobiDB-lite"/>
    </source>
</evidence>
<dbReference type="EMBL" id="BGZK01000370">
    <property type="protein sequence ID" value="GBP39736.1"/>
    <property type="molecule type" value="Genomic_DNA"/>
</dbReference>
<protein>
    <submittedName>
        <fullName evidence="2">Uncharacterized protein</fullName>
    </submittedName>
</protein>
<dbReference type="Proteomes" id="UP000299102">
    <property type="component" value="Unassembled WGS sequence"/>
</dbReference>
<feature type="compositionally biased region" description="Low complexity" evidence="1">
    <location>
        <begin position="46"/>
        <end position="59"/>
    </location>
</feature>
<gene>
    <name evidence="2" type="ORF">EVAR_23061_1</name>
</gene>
<accession>A0A4C1VL64</accession>
<evidence type="ECO:0000313" key="3">
    <source>
        <dbReference type="Proteomes" id="UP000299102"/>
    </source>
</evidence>
<feature type="region of interest" description="Disordered" evidence="1">
    <location>
        <begin position="37"/>
        <end position="59"/>
    </location>
</feature>
<dbReference type="AlphaFoldDB" id="A0A4C1VL64"/>
<reference evidence="2 3" key="1">
    <citation type="journal article" date="2019" name="Commun. Biol.">
        <title>The bagworm genome reveals a unique fibroin gene that provides high tensile strength.</title>
        <authorList>
            <person name="Kono N."/>
            <person name="Nakamura H."/>
            <person name="Ohtoshi R."/>
            <person name="Tomita M."/>
            <person name="Numata K."/>
            <person name="Arakawa K."/>
        </authorList>
    </citation>
    <scope>NUCLEOTIDE SEQUENCE [LARGE SCALE GENOMIC DNA]</scope>
</reference>
<organism evidence="2 3">
    <name type="scientific">Eumeta variegata</name>
    <name type="common">Bagworm moth</name>
    <name type="synonym">Eumeta japonica</name>
    <dbReference type="NCBI Taxonomy" id="151549"/>
    <lineage>
        <taxon>Eukaryota</taxon>
        <taxon>Metazoa</taxon>
        <taxon>Ecdysozoa</taxon>
        <taxon>Arthropoda</taxon>
        <taxon>Hexapoda</taxon>
        <taxon>Insecta</taxon>
        <taxon>Pterygota</taxon>
        <taxon>Neoptera</taxon>
        <taxon>Endopterygota</taxon>
        <taxon>Lepidoptera</taxon>
        <taxon>Glossata</taxon>
        <taxon>Ditrysia</taxon>
        <taxon>Tineoidea</taxon>
        <taxon>Psychidae</taxon>
        <taxon>Oiketicinae</taxon>
        <taxon>Eumeta</taxon>
    </lineage>
</organism>
<name>A0A4C1VL64_EUMVA</name>
<proteinExistence type="predicted"/>
<comment type="caution">
    <text evidence="2">The sequence shown here is derived from an EMBL/GenBank/DDBJ whole genome shotgun (WGS) entry which is preliminary data.</text>
</comment>
<keyword evidence="3" id="KW-1185">Reference proteome</keyword>
<evidence type="ECO:0000313" key="2">
    <source>
        <dbReference type="EMBL" id="GBP39736.1"/>
    </source>
</evidence>
<sequence length="133" mass="14980">MSFLRNRRSFLPRVFEFLYGVEIRLYRSKIILSPRRRGAAGGAARGGAAAANDRGGRTPTCLPTPTLLHTHTGARPPRYTSSVAHTRRHLRAPPHATSTLYIALSLPTHEFTQLRGRRRRRRGLIFFSLFAST</sequence>